<dbReference type="GO" id="GO:0043812">
    <property type="term" value="F:phosphatidylinositol-4-phosphate phosphatase activity"/>
    <property type="evidence" value="ECO:0007669"/>
    <property type="project" value="TreeGrafter"/>
</dbReference>
<reference evidence="2 3" key="2">
    <citation type="submission" date="2020-07" db="EMBL/GenBank/DDBJ databases">
        <title>Genome assembly of wild tea tree DASZ reveals pedigree and selection history of tea varieties.</title>
        <authorList>
            <person name="Zhang W."/>
        </authorList>
    </citation>
    <scope>NUCLEOTIDE SEQUENCE [LARGE SCALE GENOMIC DNA]</scope>
    <source>
        <strain evidence="3">cv. G240</strain>
        <tissue evidence="2">Leaf</tissue>
    </source>
</reference>
<evidence type="ECO:0000259" key="1">
    <source>
        <dbReference type="PROSITE" id="PS50275"/>
    </source>
</evidence>
<dbReference type="AlphaFoldDB" id="A0A7J7HZ19"/>
<dbReference type="PANTHER" id="PTHR45662:SF2">
    <property type="entry name" value="PHOSPHATIDYLINOSITOL-3-PHOSPHATASE SAC1"/>
    <property type="match status" value="1"/>
</dbReference>
<dbReference type="InterPro" id="IPR002013">
    <property type="entry name" value="SAC_dom"/>
</dbReference>
<sequence length="203" mass="23422">MDCFLAQNFLQPRVVERHFLDLRKKYGNVLAIDLVNKHGGEGRLSENFSSLMQHVVSDDVRYLHFDFHHICGHVHFERLSMLYDQIENFLVKNRCCKFLKGKEKLGVRTSLLKRSFCENNKLCGASRASIYTLSMRCLQKTEPVAMHCRKYLLLNEKSEKVEEQLGVVGTNCIDCLNHTNVTQETFCNRISDLSGVCNPVLHL</sequence>
<dbReference type="GO" id="GO:0005783">
    <property type="term" value="C:endoplasmic reticulum"/>
    <property type="evidence" value="ECO:0007669"/>
    <property type="project" value="TreeGrafter"/>
</dbReference>
<evidence type="ECO:0000313" key="3">
    <source>
        <dbReference type="Proteomes" id="UP000593564"/>
    </source>
</evidence>
<dbReference type="GO" id="GO:0046856">
    <property type="term" value="P:phosphatidylinositol dephosphorylation"/>
    <property type="evidence" value="ECO:0007669"/>
    <property type="project" value="TreeGrafter"/>
</dbReference>
<dbReference type="Pfam" id="PF02383">
    <property type="entry name" value="Syja_N"/>
    <property type="match status" value="1"/>
</dbReference>
<organism evidence="2 3">
    <name type="scientific">Camellia sinensis</name>
    <name type="common">Tea plant</name>
    <name type="synonym">Thea sinensis</name>
    <dbReference type="NCBI Taxonomy" id="4442"/>
    <lineage>
        <taxon>Eukaryota</taxon>
        <taxon>Viridiplantae</taxon>
        <taxon>Streptophyta</taxon>
        <taxon>Embryophyta</taxon>
        <taxon>Tracheophyta</taxon>
        <taxon>Spermatophyta</taxon>
        <taxon>Magnoliopsida</taxon>
        <taxon>eudicotyledons</taxon>
        <taxon>Gunneridae</taxon>
        <taxon>Pentapetalae</taxon>
        <taxon>asterids</taxon>
        <taxon>Ericales</taxon>
        <taxon>Theaceae</taxon>
        <taxon>Camellia</taxon>
    </lineage>
</organism>
<feature type="domain" description="SAC" evidence="1">
    <location>
        <begin position="15"/>
        <end position="183"/>
    </location>
</feature>
<evidence type="ECO:0000313" key="2">
    <source>
        <dbReference type="EMBL" id="KAF5958063.1"/>
    </source>
</evidence>
<keyword evidence="3" id="KW-1185">Reference proteome</keyword>
<reference evidence="3" key="1">
    <citation type="journal article" date="2020" name="Nat. Commun.">
        <title>Genome assembly of wild tea tree DASZ reveals pedigree and selection history of tea varieties.</title>
        <authorList>
            <person name="Zhang W."/>
            <person name="Zhang Y."/>
            <person name="Qiu H."/>
            <person name="Guo Y."/>
            <person name="Wan H."/>
            <person name="Zhang X."/>
            <person name="Scossa F."/>
            <person name="Alseekh S."/>
            <person name="Zhang Q."/>
            <person name="Wang P."/>
            <person name="Xu L."/>
            <person name="Schmidt M.H."/>
            <person name="Jia X."/>
            <person name="Li D."/>
            <person name="Zhu A."/>
            <person name="Guo F."/>
            <person name="Chen W."/>
            <person name="Ni D."/>
            <person name="Usadel B."/>
            <person name="Fernie A.R."/>
            <person name="Wen W."/>
        </authorList>
    </citation>
    <scope>NUCLEOTIDE SEQUENCE [LARGE SCALE GENOMIC DNA]</scope>
    <source>
        <strain evidence="3">cv. G240</strain>
    </source>
</reference>
<dbReference type="PROSITE" id="PS50275">
    <property type="entry name" value="SAC"/>
    <property type="match status" value="1"/>
</dbReference>
<dbReference type="EMBL" id="JACBKZ010000002">
    <property type="protein sequence ID" value="KAF5958063.1"/>
    <property type="molecule type" value="Genomic_DNA"/>
</dbReference>
<proteinExistence type="predicted"/>
<name>A0A7J7HZ19_CAMSI</name>
<protein>
    <recommendedName>
        <fullName evidence="1">SAC domain-containing protein</fullName>
    </recommendedName>
</protein>
<accession>A0A7J7HZ19</accession>
<gene>
    <name evidence="2" type="ORF">HYC85_005288</name>
</gene>
<dbReference type="Proteomes" id="UP000593564">
    <property type="component" value="Unassembled WGS sequence"/>
</dbReference>
<dbReference type="PANTHER" id="PTHR45662">
    <property type="entry name" value="PHOSPHATIDYLINOSITIDE PHOSPHATASE SAC1"/>
    <property type="match status" value="1"/>
</dbReference>
<comment type="caution">
    <text evidence="2">The sequence shown here is derived from an EMBL/GenBank/DDBJ whole genome shotgun (WGS) entry which is preliminary data.</text>
</comment>